<evidence type="ECO:0000313" key="3">
    <source>
        <dbReference type="EMBL" id="KAK9285377.1"/>
    </source>
</evidence>
<feature type="domain" description="Fungal lipase-type" evidence="2">
    <location>
        <begin position="201"/>
        <end position="360"/>
    </location>
</feature>
<dbReference type="CDD" id="cd00519">
    <property type="entry name" value="Lipase_3"/>
    <property type="match status" value="1"/>
</dbReference>
<name>A0AAP0S185_LIQFO</name>
<dbReference type="EMBL" id="JBBPBK010000005">
    <property type="protein sequence ID" value="KAK9285377.1"/>
    <property type="molecule type" value="Genomic_DNA"/>
</dbReference>
<organism evidence="3 4">
    <name type="scientific">Liquidambar formosana</name>
    <name type="common">Formosan gum</name>
    <dbReference type="NCBI Taxonomy" id="63359"/>
    <lineage>
        <taxon>Eukaryota</taxon>
        <taxon>Viridiplantae</taxon>
        <taxon>Streptophyta</taxon>
        <taxon>Embryophyta</taxon>
        <taxon>Tracheophyta</taxon>
        <taxon>Spermatophyta</taxon>
        <taxon>Magnoliopsida</taxon>
        <taxon>eudicotyledons</taxon>
        <taxon>Gunneridae</taxon>
        <taxon>Pentapetalae</taxon>
        <taxon>Saxifragales</taxon>
        <taxon>Altingiaceae</taxon>
        <taxon>Liquidambar</taxon>
    </lineage>
</organism>
<dbReference type="PANTHER" id="PTHR46086:SF17">
    <property type="entry name" value="ALPHA_BETA-HYDROLASES SUPERFAMILY PROTEIN"/>
    <property type="match status" value="1"/>
</dbReference>
<evidence type="ECO:0000259" key="2">
    <source>
        <dbReference type="Pfam" id="PF01764"/>
    </source>
</evidence>
<protein>
    <recommendedName>
        <fullName evidence="2">Fungal lipase-type domain-containing protein</fullName>
    </recommendedName>
</protein>
<keyword evidence="4" id="KW-1185">Reference proteome</keyword>
<reference evidence="3 4" key="1">
    <citation type="journal article" date="2024" name="Plant J.">
        <title>Genome sequences and population genomics reveal climatic adaptation and genomic divergence between two closely related sweetgum species.</title>
        <authorList>
            <person name="Xu W.Q."/>
            <person name="Ren C.Q."/>
            <person name="Zhang X.Y."/>
            <person name="Comes H.P."/>
            <person name="Liu X.H."/>
            <person name="Li Y.G."/>
            <person name="Kettle C.J."/>
            <person name="Jalonen R."/>
            <person name="Gaisberger H."/>
            <person name="Ma Y.Z."/>
            <person name="Qiu Y.X."/>
        </authorList>
    </citation>
    <scope>NUCLEOTIDE SEQUENCE [LARGE SCALE GENOMIC DNA]</scope>
    <source>
        <strain evidence="3">Hangzhou</strain>
    </source>
</reference>
<dbReference type="GO" id="GO:0004806">
    <property type="term" value="F:triacylglycerol lipase activity"/>
    <property type="evidence" value="ECO:0007669"/>
    <property type="project" value="InterPro"/>
</dbReference>
<dbReference type="InterPro" id="IPR044819">
    <property type="entry name" value="OBL-like"/>
</dbReference>
<dbReference type="Pfam" id="PF01764">
    <property type="entry name" value="Lipase_3"/>
    <property type="match status" value="1"/>
</dbReference>
<accession>A0AAP0S185</accession>
<dbReference type="InterPro" id="IPR029058">
    <property type="entry name" value="AB_hydrolase_fold"/>
</dbReference>
<sequence>MACNKEFSTSYMVLKPNEVSLFDLFHILFSRNIENRKFVDCPEGTEENFWRRWIIFISVLVQKVLQSVAKPLAWFGSMVETWLNLLSSYGDFGTLLREFLRGKVVIPDKTSATFSSFIGNLDSRVELDRSIKPGDSRYYGALSIMAAKVSYENEAYIETTVRDHWKMEFLGYYNFLNDYQEKTTTQAFMLHDKNADPNLIVVAFRGTEAFDADAWCTDFDISWYELPNVGKIHGGFMKALGLQKNQGWPKEINDSNKRSALAYYAIREKLRELLRTNNGTQIIVTGHSLGGALAILFPAILALHEDEWMLERLEGVYTFGQPRVGDEKFGEFMQEKLRKYGVRYYRFVYSNDIVPRLPYDDSALMFKHFGKCLFYNSFYEGKIVAEEPNKNYFGPFSVIPKTINAVWELIRSFIIPYVKGPEYREGWLLRVFRVIGLVIAGIPAHTPQDYVNSTRLGSSDVFLPHN</sequence>
<proteinExistence type="predicted"/>
<gene>
    <name evidence="3" type="ORF">L1049_024568</name>
</gene>
<dbReference type="PANTHER" id="PTHR46086">
    <property type="entry name" value="ALPHA/BETA-HYDROLASES SUPERFAMILY PROTEIN"/>
    <property type="match status" value="1"/>
</dbReference>
<evidence type="ECO:0000313" key="4">
    <source>
        <dbReference type="Proteomes" id="UP001415857"/>
    </source>
</evidence>
<dbReference type="SUPFAM" id="SSF53474">
    <property type="entry name" value="alpha/beta-Hydrolases"/>
    <property type="match status" value="1"/>
</dbReference>
<dbReference type="Gene3D" id="3.40.50.1820">
    <property type="entry name" value="alpha/beta hydrolase"/>
    <property type="match status" value="1"/>
</dbReference>
<dbReference type="InterPro" id="IPR002921">
    <property type="entry name" value="Fungal_lipase-type"/>
</dbReference>
<dbReference type="GO" id="GO:0006629">
    <property type="term" value="P:lipid metabolic process"/>
    <property type="evidence" value="ECO:0007669"/>
    <property type="project" value="InterPro"/>
</dbReference>
<dbReference type="Proteomes" id="UP001415857">
    <property type="component" value="Unassembled WGS sequence"/>
</dbReference>
<dbReference type="AlphaFoldDB" id="A0AAP0S185"/>
<evidence type="ECO:0000256" key="1">
    <source>
        <dbReference type="ARBA" id="ARBA00022801"/>
    </source>
</evidence>
<keyword evidence="1" id="KW-0378">Hydrolase</keyword>
<comment type="caution">
    <text evidence="3">The sequence shown here is derived from an EMBL/GenBank/DDBJ whole genome shotgun (WGS) entry which is preliminary data.</text>
</comment>